<sequence>MRDSYGAGLFLDTPLIGCEQRNRTPLNKLMRLVNSPEF</sequence>
<proteinExistence type="predicted"/>
<accession>A0AAU7PJP7</accession>
<dbReference type="EMBL" id="PP595732">
    <property type="protein sequence ID" value="XBS49863.1"/>
    <property type="molecule type" value="Genomic_DNA"/>
</dbReference>
<name>A0AAU7PJP7_9CAUD</name>
<reference evidence="1" key="1">
    <citation type="submission" date="2024-04" db="EMBL/GenBank/DDBJ databases">
        <authorList>
            <person name="Jaglan A.B."/>
            <person name="Vashisth M."/>
            <person name="Anand T."/>
            <person name="Virmani N."/>
            <person name="Bera B."/>
            <person name="Vaid R."/>
        </authorList>
    </citation>
    <scope>NUCLEOTIDE SEQUENCE</scope>
</reference>
<organism evidence="1">
    <name type="scientific">Salmonella phage SalP219</name>
    <dbReference type="NCBI Taxonomy" id="3158864"/>
    <lineage>
        <taxon>Viruses</taxon>
        <taxon>Duplodnaviria</taxon>
        <taxon>Heunggongvirae</taxon>
        <taxon>Uroviricota</taxon>
        <taxon>Caudoviricetes</taxon>
        <taxon>Vequintavirinae</taxon>
        <taxon>Seunavirus</taxon>
    </lineage>
</organism>
<evidence type="ECO:0000313" key="1">
    <source>
        <dbReference type="EMBL" id="XBS49863.1"/>
    </source>
</evidence>
<protein>
    <submittedName>
        <fullName evidence="1">Uncharacterized protein</fullName>
    </submittedName>
</protein>